<feature type="region of interest" description="Disordered" evidence="1">
    <location>
        <begin position="213"/>
        <end position="268"/>
    </location>
</feature>
<sequence>MRVFGTLKGYPKKGDGSHAYKQEAGSKRTGKGEDYPNSQGYQHSYSSFRDSDRYSNLNYKDRTVEDDFRDRDSDSRKSRFLTIQAWQKCGSNRMFGFGDPELAPQKIISSRLKFSIHGWKHEENLLIPFFGIVLKHPPVFLLTTGIHSPVQFVTWFQNANKVVRERFSFTICQRDKDRGKSGPLVIVHILPRRDFSAEVQAGVGRRQECLNCSSTSGTLSPPLPHRPRSPSPDIKPSPTSDPNFNRLTPSIPSSAGIRASSVSNRSFG</sequence>
<evidence type="ECO:0000313" key="2">
    <source>
        <dbReference type="EMBL" id="KAJ8065018.1"/>
    </source>
</evidence>
<comment type="caution">
    <text evidence="2">The sequence shown here is derived from an EMBL/GenBank/DDBJ whole genome shotgun (WGS) entry which is preliminary data.</text>
</comment>
<feature type="compositionally biased region" description="Basic and acidic residues" evidence="1">
    <location>
        <begin position="12"/>
        <end position="34"/>
    </location>
</feature>
<dbReference type="AlphaFoldDB" id="A0A9X0AMG3"/>
<dbReference type="Proteomes" id="UP001152300">
    <property type="component" value="Unassembled WGS sequence"/>
</dbReference>
<reference evidence="2" key="1">
    <citation type="submission" date="2022-11" db="EMBL/GenBank/DDBJ databases">
        <title>Genome Resource of Sclerotinia nivalis Strain SnTB1, a Plant Pathogen Isolated from American Ginseng.</title>
        <authorList>
            <person name="Fan S."/>
        </authorList>
    </citation>
    <scope>NUCLEOTIDE SEQUENCE</scope>
    <source>
        <strain evidence="2">SnTB1</strain>
    </source>
</reference>
<accession>A0A9X0AMG3</accession>
<gene>
    <name evidence="2" type="ORF">OCU04_007321</name>
</gene>
<feature type="region of interest" description="Disordered" evidence="1">
    <location>
        <begin position="1"/>
        <end position="49"/>
    </location>
</feature>
<name>A0A9X0AMG3_9HELO</name>
<dbReference type="EMBL" id="JAPEIS010000007">
    <property type="protein sequence ID" value="KAJ8065018.1"/>
    <property type="molecule type" value="Genomic_DNA"/>
</dbReference>
<evidence type="ECO:0000256" key="1">
    <source>
        <dbReference type="SAM" id="MobiDB-lite"/>
    </source>
</evidence>
<organism evidence="2 3">
    <name type="scientific">Sclerotinia nivalis</name>
    <dbReference type="NCBI Taxonomy" id="352851"/>
    <lineage>
        <taxon>Eukaryota</taxon>
        <taxon>Fungi</taxon>
        <taxon>Dikarya</taxon>
        <taxon>Ascomycota</taxon>
        <taxon>Pezizomycotina</taxon>
        <taxon>Leotiomycetes</taxon>
        <taxon>Helotiales</taxon>
        <taxon>Sclerotiniaceae</taxon>
        <taxon>Sclerotinia</taxon>
    </lineage>
</organism>
<feature type="compositionally biased region" description="Pro residues" evidence="1">
    <location>
        <begin position="221"/>
        <end position="235"/>
    </location>
</feature>
<dbReference type="OrthoDB" id="3562361at2759"/>
<evidence type="ECO:0000313" key="3">
    <source>
        <dbReference type="Proteomes" id="UP001152300"/>
    </source>
</evidence>
<keyword evidence="3" id="KW-1185">Reference proteome</keyword>
<proteinExistence type="predicted"/>
<protein>
    <submittedName>
        <fullName evidence="2">Uncharacterized protein</fullName>
    </submittedName>
</protein>
<feature type="compositionally biased region" description="Polar residues" evidence="1">
    <location>
        <begin position="237"/>
        <end position="253"/>
    </location>
</feature>